<evidence type="ECO:0000256" key="2">
    <source>
        <dbReference type="ARBA" id="ARBA00022553"/>
    </source>
</evidence>
<feature type="region of interest" description="Disordered" evidence="8">
    <location>
        <begin position="253"/>
        <end position="322"/>
    </location>
</feature>
<dbReference type="Pfam" id="PF00069">
    <property type="entry name" value="Pkinase"/>
    <property type="match status" value="2"/>
</dbReference>
<proteinExistence type="predicted"/>
<feature type="binding site" evidence="7">
    <location>
        <position position="110"/>
    </location>
    <ligand>
        <name>ATP</name>
        <dbReference type="ChEBI" id="CHEBI:30616"/>
    </ligand>
</feature>
<dbReference type="PROSITE" id="PS50011">
    <property type="entry name" value="PROTEIN_KINASE_DOM"/>
    <property type="match status" value="1"/>
</dbReference>
<evidence type="ECO:0000256" key="3">
    <source>
        <dbReference type="ARBA" id="ARBA00022679"/>
    </source>
</evidence>
<feature type="compositionally biased region" description="Polar residues" evidence="8">
    <location>
        <begin position="1"/>
        <end position="10"/>
    </location>
</feature>
<dbReference type="Proteomes" id="UP001162640">
    <property type="component" value="Unassembled WGS sequence"/>
</dbReference>
<sequence>MGTSSSTQKTAAPEVSDGPDASMTSHSNMIRLISNLEEKQRNEEALTRAYYSPTSNKRRLSFHGSLSPPPELSNVVNSDDFTYHEILGCGGFGFVVKVIKKSTGASYAMKIQNKVSLLTTAKDLETKKPCQLLVHTERSCMAEASGHPFLTSLQYAFCTQSSSCLVMDLASAGNLHDLLDDFKLDTSNNNRGIPEEIVKQCVAEISVALNFLHSRGVLYRDLKLSNVLLCGDGHLRLCDFGLAGRLEEEISVSEHSLDEHSSHSSSPPPMLRPEPKKFQDNDDEEEPEDLVSSSVSDDSTKHTYSEFQLPDGELLPPNLVPSPNRRKLRCRTSCGTVGYRGPEVIRERNLAYGQRTGYGQSSDYFTLGVTTYILLNGKKPFPQRRDFTPNQQVNYVPYSMVTEAEGVFRPIQSPDPAKNSRNSNFEFAALMNRIPYPSYVSEDAKSLCEGLMNRAPEKRLDFSALAEHPFLASSNYSWDAEDMKAAKAHPRILKYIKARFPQALFDQARWNLKRKASKIKLVEAEKPSFEHKSLEDLVHNICAHIINTEFPDVAAKKCNAWTAKIHPDVDKYFENWSYVGTDALKLERIAARYNGWI</sequence>
<dbReference type="Gene3D" id="3.30.200.20">
    <property type="entry name" value="Phosphorylase Kinase, domain 1"/>
    <property type="match status" value="1"/>
</dbReference>
<reference evidence="11" key="1">
    <citation type="journal article" date="2023" name="Commun. Biol.">
        <title>Genome analysis of Parmales, the sister group of diatoms, reveals the evolutionary specialization of diatoms from phago-mixotrophs to photoautotrophs.</title>
        <authorList>
            <person name="Ban H."/>
            <person name="Sato S."/>
            <person name="Yoshikawa S."/>
            <person name="Yamada K."/>
            <person name="Nakamura Y."/>
            <person name="Ichinomiya M."/>
            <person name="Sato N."/>
            <person name="Blanc-Mathieu R."/>
            <person name="Endo H."/>
            <person name="Kuwata A."/>
            <person name="Ogata H."/>
        </authorList>
    </citation>
    <scope>NUCLEOTIDE SEQUENCE [LARGE SCALE GENOMIC DNA]</scope>
</reference>
<evidence type="ECO:0000256" key="4">
    <source>
        <dbReference type="ARBA" id="ARBA00022741"/>
    </source>
</evidence>
<organism evidence="10 11">
    <name type="scientific">Triparma laevis f. inornata</name>
    <dbReference type="NCBI Taxonomy" id="1714386"/>
    <lineage>
        <taxon>Eukaryota</taxon>
        <taxon>Sar</taxon>
        <taxon>Stramenopiles</taxon>
        <taxon>Ochrophyta</taxon>
        <taxon>Bolidophyceae</taxon>
        <taxon>Parmales</taxon>
        <taxon>Triparmaceae</taxon>
        <taxon>Triparma</taxon>
    </lineage>
</organism>
<dbReference type="InterPro" id="IPR017441">
    <property type="entry name" value="Protein_kinase_ATP_BS"/>
</dbReference>
<keyword evidence="1" id="KW-0723">Serine/threonine-protein kinase</keyword>
<dbReference type="InterPro" id="IPR011009">
    <property type="entry name" value="Kinase-like_dom_sf"/>
</dbReference>
<evidence type="ECO:0000313" key="11">
    <source>
        <dbReference type="Proteomes" id="UP001162640"/>
    </source>
</evidence>
<evidence type="ECO:0000256" key="6">
    <source>
        <dbReference type="ARBA" id="ARBA00022840"/>
    </source>
</evidence>
<dbReference type="SMART" id="SM00220">
    <property type="entry name" value="S_TKc"/>
    <property type="match status" value="1"/>
</dbReference>
<dbReference type="EMBL" id="BLQM01000175">
    <property type="protein sequence ID" value="GMH72390.1"/>
    <property type="molecule type" value="Genomic_DNA"/>
</dbReference>
<keyword evidence="2" id="KW-0597">Phosphoprotein</keyword>
<keyword evidence="3" id="KW-0808">Transferase</keyword>
<evidence type="ECO:0000313" key="10">
    <source>
        <dbReference type="EMBL" id="GMH72390.1"/>
    </source>
</evidence>
<dbReference type="PROSITE" id="PS00108">
    <property type="entry name" value="PROTEIN_KINASE_ST"/>
    <property type="match status" value="1"/>
</dbReference>
<dbReference type="PANTHER" id="PTHR24351">
    <property type="entry name" value="RIBOSOMAL PROTEIN S6 KINASE"/>
    <property type="match status" value="1"/>
</dbReference>
<evidence type="ECO:0000256" key="5">
    <source>
        <dbReference type="ARBA" id="ARBA00022777"/>
    </source>
</evidence>
<dbReference type="Gene3D" id="1.10.510.10">
    <property type="entry name" value="Transferase(Phosphotransferase) domain 1"/>
    <property type="match status" value="1"/>
</dbReference>
<feature type="domain" description="Protein kinase" evidence="9">
    <location>
        <begin position="81"/>
        <end position="471"/>
    </location>
</feature>
<keyword evidence="4 7" id="KW-0547">Nucleotide-binding</keyword>
<dbReference type="InterPro" id="IPR008271">
    <property type="entry name" value="Ser/Thr_kinase_AS"/>
</dbReference>
<evidence type="ECO:0000256" key="7">
    <source>
        <dbReference type="PROSITE-ProRule" id="PRU10141"/>
    </source>
</evidence>
<dbReference type="AlphaFoldDB" id="A0A9W7AM35"/>
<evidence type="ECO:0000256" key="1">
    <source>
        <dbReference type="ARBA" id="ARBA00022527"/>
    </source>
</evidence>
<dbReference type="InterPro" id="IPR000719">
    <property type="entry name" value="Prot_kinase_dom"/>
</dbReference>
<protein>
    <recommendedName>
        <fullName evidence="9">Protein kinase domain-containing protein</fullName>
    </recommendedName>
</protein>
<gene>
    <name evidence="10" type="ORF">TL16_g05903</name>
</gene>
<evidence type="ECO:0000259" key="9">
    <source>
        <dbReference type="PROSITE" id="PS50011"/>
    </source>
</evidence>
<dbReference type="GO" id="GO:0005524">
    <property type="term" value="F:ATP binding"/>
    <property type="evidence" value="ECO:0007669"/>
    <property type="project" value="UniProtKB-UniRule"/>
</dbReference>
<dbReference type="PROSITE" id="PS00107">
    <property type="entry name" value="PROTEIN_KINASE_ATP"/>
    <property type="match status" value="1"/>
</dbReference>
<feature type="region of interest" description="Disordered" evidence="8">
    <location>
        <begin position="1"/>
        <end position="24"/>
    </location>
</feature>
<evidence type="ECO:0000256" key="8">
    <source>
        <dbReference type="SAM" id="MobiDB-lite"/>
    </source>
</evidence>
<name>A0A9W7AM35_9STRA</name>
<dbReference type="GO" id="GO:0004674">
    <property type="term" value="F:protein serine/threonine kinase activity"/>
    <property type="evidence" value="ECO:0007669"/>
    <property type="project" value="UniProtKB-KW"/>
</dbReference>
<dbReference type="SUPFAM" id="SSF56112">
    <property type="entry name" value="Protein kinase-like (PK-like)"/>
    <property type="match status" value="1"/>
</dbReference>
<keyword evidence="5" id="KW-0418">Kinase</keyword>
<comment type="caution">
    <text evidence="10">The sequence shown here is derived from an EMBL/GenBank/DDBJ whole genome shotgun (WGS) entry which is preliminary data.</text>
</comment>
<keyword evidence="6 7" id="KW-0067">ATP-binding</keyword>
<accession>A0A9W7AM35</accession>